<dbReference type="PROSITE" id="PS50181">
    <property type="entry name" value="FBOX"/>
    <property type="match status" value="1"/>
</dbReference>
<organism evidence="3 4">
    <name type="scientific">Clytia hemisphaerica</name>
    <dbReference type="NCBI Taxonomy" id="252671"/>
    <lineage>
        <taxon>Eukaryota</taxon>
        <taxon>Metazoa</taxon>
        <taxon>Cnidaria</taxon>
        <taxon>Hydrozoa</taxon>
        <taxon>Hydroidolina</taxon>
        <taxon>Leptothecata</taxon>
        <taxon>Obeliida</taxon>
        <taxon>Clytiidae</taxon>
        <taxon>Clytia</taxon>
    </lineage>
</organism>
<keyword evidence="4" id="KW-1185">Reference proteome</keyword>
<dbReference type="InterPro" id="IPR001810">
    <property type="entry name" value="F-box_dom"/>
</dbReference>
<feature type="coiled-coil region" evidence="1">
    <location>
        <begin position="247"/>
        <end position="274"/>
    </location>
</feature>
<name>A0A7M5U0L4_9CNID</name>
<keyword evidence="1" id="KW-0175">Coiled coil</keyword>
<evidence type="ECO:0000256" key="1">
    <source>
        <dbReference type="SAM" id="Coils"/>
    </source>
</evidence>
<dbReference type="AlphaFoldDB" id="A0A7M5U0L4"/>
<evidence type="ECO:0000313" key="3">
    <source>
        <dbReference type="EnsemblMetazoa" id="CLYHEMP004488.1"/>
    </source>
</evidence>
<evidence type="ECO:0000259" key="2">
    <source>
        <dbReference type="PROSITE" id="PS50181"/>
    </source>
</evidence>
<dbReference type="Proteomes" id="UP000594262">
    <property type="component" value="Unplaced"/>
</dbReference>
<accession>A0A7M5U0L4</accession>
<sequence>MDILPNEILSTIINMLSFEDVKKLNRCSKRMYSSCLPIIWNKPRLPKECHGLYSLQQLSHLPIREIHTVDLSYSIDLSAEVISNELLPHLRLVYIDHYACKKTFDVKMMEEIKVSAILHTRAFKAMTEDDFNILLKCVESSNLIKELIIDHDCVEFRNERPKQWDIDWLRKIAGFVKITEIRTYCFKITKENVQRFIQLVATLKQCRLVLHNRQFQSPDSKKTFYVNVYDFTVEDLKALVKKDVKIVEISTNALRNLKENFKEMKRTLKKMIYLEKVNFDLDCPKLITPEMLKPLQALFRKKRKGVKITNTIQEKMYTSWKGGRYLTLD</sequence>
<feature type="domain" description="F-box" evidence="2">
    <location>
        <begin position="1"/>
        <end position="33"/>
    </location>
</feature>
<reference evidence="3" key="1">
    <citation type="submission" date="2021-01" db="UniProtKB">
        <authorList>
            <consortium name="EnsemblMetazoa"/>
        </authorList>
    </citation>
    <scope>IDENTIFICATION</scope>
</reference>
<proteinExistence type="predicted"/>
<evidence type="ECO:0000313" key="4">
    <source>
        <dbReference type="Proteomes" id="UP000594262"/>
    </source>
</evidence>
<protein>
    <recommendedName>
        <fullName evidence="2">F-box domain-containing protein</fullName>
    </recommendedName>
</protein>
<dbReference type="EnsemblMetazoa" id="CLYHEMT004488.1">
    <property type="protein sequence ID" value="CLYHEMP004488.1"/>
    <property type="gene ID" value="CLYHEMG004488"/>
</dbReference>